<dbReference type="InterPro" id="IPR036890">
    <property type="entry name" value="HATPase_C_sf"/>
</dbReference>
<dbReference type="RefSeq" id="WP_192555649.1">
    <property type="nucleotide sequence ID" value="NZ_JACZZA010000005.1"/>
</dbReference>
<sequence>MHKEAVRGYRALIVAPWQRDAESLAKVLAQDGYHTCIYPDLIALSEQIDENTGVVILTHEALEHGIDRLRRCLQRQPTWSDVPFVVLRSARSSGITHTVPLPAEVINRIELERPIGSVSLLSAVATSMRSRQKQFEIRDRIAELAASRHALTESEAELRVITDALPVLIAFLDVGLHYRFVNCSYQDWFGLAPADMLGKTVPEVFGEESSPAFLASMQQALSGEPGGIEEVWQHREEGQREVEIRFLPRFAQNGKVDGVHVFAADITERKASLQAAQHAAAILEQKVAERTAALQAEMQARSESETALRQAQKMEAVGQLTGGIAHDFNNMLTSIIGALDIIGMRLQEGRTDRLERIIRAAFESANRAAGLTQRLLAFSRRQSLDPKPVDLNALVQSMHMLLSQTLGERIQIKVDLAGSLHKALVDINQLESAILNLCINARDAMPDGGQLCITTRFSPSMPFTREVGLVNPAGYAVLEVADTGVGMDLSVQERVFEPFFTTKPLGQGTGLGLSMIYGFMQQSKGHVDIQSAPGRGTVIALYLPVAPGDYAANGVIRQDASIPKGEGQQILVVEDDDQVRCLVSFLLEELGYTVTTARDAMAAMPHLSGPEHIDLLISDVGLPGMNGRQLAELMREHHPAVPVLFMTGYAETAAVQSEFLGENMAIITKPFALDDFGLAVRQALASQPHRVASQAP</sequence>
<evidence type="ECO:0000256" key="3">
    <source>
        <dbReference type="ARBA" id="ARBA00022553"/>
    </source>
</evidence>
<dbReference type="InterPro" id="IPR000014">
    <property type="entry name" value="PAS"/>
</dbReference>
<dbReference type="PANTHER" id="PTHR43065">
    <property type="entry name" value="SENSOR HISTIDINE KINASE"/>
    <property type="match status" value="1"/>
</dbReference>
<dbReference type="PROSITE" id="PS50112">
    <property type="entry name" value="PAS"/>
    <property type="match status" value="1"/>
</dbReference>
<keyword evidence="3 4" id="KW-0597">Phosphoprotein</keyword>
<dbReference type="SUPFAM" id="SSF55874">
    <property type="entry name" value="ATPase domain of HSP90 chaperone/DNA topoisomerase II/histidine kinase"/>
    <property type="match status" value="1"/>
</dbReference>
<dbReference type="Pfam" id="PF00072">
    <property type="entry name" value="Response_reg"/>
    <property type="match status" value="1"/>
</dbReference>
<dbReference type="Gene3D" id="3.30.565.10">
    <property type="entry name" value="Histidine kinase-like ATPase, C-terminal domain"/>
    <property type="match status" value="1"/>
</dbReference>
<dbReference type="SUPFAM" id="SSF55785">
    <property type="entry name" value="PYP-like sensor domain (PAS domain)"/>
    <property type="match status" value="1"/>
</dbReference>
<dbReference type="SMART" id="SM00388">
    <property type="entry name" value="HisKA"/>
    <property type="match status" value="1"/>
</dbReference>
<feature type="domain" description="Histidine kinase" evidence="5">
    <location>
        <begin position="323"/>
        <end position="547"/>
    </location>
</feature>
<dbReference type="InterPro" id="IPR004358">
    <property type="entry name" value="Sig_transdc_His_kin-like_C"/>
</dbReference>
<protein>
    <recommendedName>
        <fullName evidence="2">histidine kinase</fullName>
        <ecNumber evidence="2">2.7.13.3</ecNumber>
    </recommendedName>
</protein>
<dbReference type="SUPFAM" id="SSF52172">
    <property type="entry name" value="CheY-like"/>
    <property type="match status" value="1"/>
</dbReference>
<dbReference type="Pfam" id="PF02518">
    <property type="entry name" value="HATPase_c"/>
    <property type="match status" value="1"/>
</dbReference>
<dbReference type="PRINTS" id="PR00344">
    <property type="entry name" value="BCTRLSENSOR"/>
</dbReference>
<evidence type="ECO:0000256" key="4">
    <source>
        <dbReference type="PROSITE-ProRule" id="PRU00169"/>
    </source>
</evidence>
<name>A0ABR9G9R9_9GAMM</name>
<accession>A0ABR9G9R9</accession>
<organism evidence="8 9">
    <name type="scientific">Dyella acidiphila</name>
    <dbReference type="NCBI Taxonomy" id="2775866"/>
    <lineage>
        <taxon>Bacteria</taxon>
        <taxon>Pseudomonadati</taxon>
        <taxon>Pseudomonadota</taxon>
        <taxon>Gammaproteobacteria</taxon>
        <taxon>Lysobacterales</taxon>
        <taxon>Rhodanobacteraceae</taxon>
        <taxon>Dyella</taxon>
    </lineage>
</organism>
<comment type="catalytic activity">
    <reaction evidence="1">
        <text>ATP + protein L-histidine = ADP + protein N-phospho-L-histidine.</text>
        <dbReference type="EC" id="2.7.13.3"/>
    </reaction>
</comment>
<feature type="domain" description="PAS" evidence="7">
    <location>
        <begin position="154"/>
        <end position="224"/>
    </location>
</feature>
<keyword evidence="9" id="KW-1185">Reference proteome</keyword>
<evidence type="ECO:0000259" key="6">
    <source>
        <dbReference type="PROSITE" id="PS50110"/>
    </source>
</evidence>
<dbReference type="SMART" id="SM00448">
    <property type="entry name" value="REC"/>
    <property type="match status" value="1"/>
</dbReference>
<dbReference type="InterPro" id="IPR005467">
    <property type="entry name" value="His_kinase_dom"/>
</dbReference>
<dbReference type="InterPro" id="IPR035965">
    <property type="entry name" value="PAS-like_dom_sf"/>
</dbReference>
<proteinExistence type="predicted"/>
<evidence type="ECO:0000259" key="5">
    <source>
        <dbReference type="PROSITE" id="PS50109"/>
    </source>
</evidence>
<dbReference type="InterPro" id="IPR003661">
    <property type="entry name" value="HisK_dim/P_dom"/>
</dbReference>
<dbReference type="PROSITE" id="PS50110">
    <property type="entry name" value="RESPONSE_REGULATORY"/>
    <property type="match status" value="1"/>
</dbReference>
<dbReference type="Gene3D" id="3.30.450.20">
    <property type="entry name" value="PAS domain"/>
    <property type="match status" value="1"/>
</dbReference>
<dbReference type="Gene3D" id="1.10.287.130">
    <property type="match status" value="1"/>
</dbReference>
<dbReference type="InterPro" id="IPR013656">
    <property type="entry name" value="PAS_4"/>
</dbReference>
<dbReference type="EMBL" id="JACZZA010000005">
    <property type="protein sequence ID" value="MBE1160799.1"/>
    <property type="molecule type" value="Genomic_DNA"/>
</dbReference>
<evidence type="ECO:0000256" key="1">
    <source>
        <dbReference type="ARBA" id="ARBA00000085"/>
    </source>
</evidence>
<dbReference type="InterPro" id="IPR001789">
    <property type="entry name" value="Sig_transdc_resp-reg_receiver"/>
</dbReference>
<evidence type="ECO:0000313" key="8">
    <source>
        <dbReference type="EMBL" id="MBE1160799.1"/>
    </source>
</evidence>
<dbReference type="CDD" id="cd00130">
    <property type="entry name" value="PAS"/>
    <property type="match status" value="1"/>
</dbReference>
<dbReference type="SMART" id="SM00387">
    <property type="entry name" value="HATPase_c"/>
    <property type="match status" value="1"/>
</dbReference>
<dbReference type="InterPro" id="IPR003594">
    <property type="entry name" value="HATPase_dom"/>
</dbReference>
<feature type="domain" description="Response regulatory" evidence="6">
    <location>
        <begin position="569"/>
        <end position="684"/>
    </location>
</feature>
<dbReference type="EC" id="2.7.13.3" evidence="2"/>
<feature type="modified residue" description="4-aspartylphosphate" evidence="4">
    <location>
        <position position="619"/>
    </location>
</feature>
<dbReference type="SUPFAM" id="SSF47384">
    <property type="entry name" value="Homodimeric domain of signal transducing histidine kinase"/>
    <property type="match status" value="1"/>
</dbReference>
<comment type="caution">
    <text evidence="8">The sequence shown here is derived from an EMBL/GenBank/DDBJ whole genome shotgun (WGS) entry which is preliminary data.</text>
</comment>
<dbReference type="Pfam" id="PF00512">
    <property type="entry name" value="HisKA"/>
    <property type="match status" value="1"/>
</dbReference>
<evidence type="ECO:0000259" key="7">
    <source>
        <dbReference type="PROSITE" id="PS50112"/>
    </source>
</evidence>
<dbReference type="PANTHER" id="PTHR43065:SF42">
    <property type="entry name" value="TWO-COMPONENT SENSOR PPRA"/>
    <property type="match status" value="1"/>
</dbReference>
<dbReference type="PROSITE" id="PS50109">
    <property type="entry name" value="HIS_KIN"/>
    <property type="match status" value="1"/>
</dbReference>
<dbReference type="SMART" id="SM00091">
    <property type="entry name" value="PAS"/>
    <property type="match status" value="1"/>
</dbReference>
<evidence type="ECO:0000313" key="9">
    <source>
        <dbReference type="Proteomes" id="UP000651010"/>
    </source>
</evidence>
<dbReference type="Pfam" id="PF08448">
    <property type="entry name" value="PAS_4"/>
    <property type="match status" value="1"/>
</dbReference>
<dbReference type="NCBIfam" id="TIGR00229">
    <property type="entry name" value="sensory_box"/>
    <property type="match status" value="1"/>
</dbReference>
<dbReference type="Proteomes" id="UP000651010">
    <property type="component" value="Unassembled WGS sequence"/>
</dbReference>
<dbReference type="Gene3D" id="3.40.50.2300">
    <property type="match status" value="1"/>
</dbReference>
<dbReference type="InterPro" id="IPR036097">
    <property type="entry name" value="HisK_dim/P_sf"/>
</dbReference>
<gene>
    <name evidence="8" type="ORF">IGX34_10395</name>
</gene>
<dbReference type="InterPro" id="IPR011006">
    <property type="entry name" value="CheY-like_superfamily"/>
</dbReference>
<dbReference type="CDD" id="cd00082">
    <property type="entry name" value="HisKA"/>
    <property type="match status" value="1"/>
</dbReference>
<evidence type="ECO:0000256" key="2">
    <source>
        <dbReference type="ARBA" id="ARBA00012438"/>
    </source>
</evidence>
<reference evidence="8 9" key="1">
    <citation type="submission" date="2020-09" db="EMBL/GenBank/DDBJ databases">
        <title>Dyella sp. 7MK23 isolated from forest soil.</title>
        <authorList>
            <person name="Fu J."/>
        </authorList>
    </citation>
    <scope>NUCLEOTIDE SEQUENCE [LARGE SCALE GENOMIC DNA]</scope>
    <source>
        <strain evidence="8 9">7MK23</strain>
    </source>
</reference>